<keyword evidence="2" id="KW-1185">Reference proteome</keyword>
<accession>A0A8K0R8D2</accession>
<name>A0A8K0R8D2_9PLEO</name>
<protein>
    <submittedName>
        <fullName evidence="1">Uncharacterized protein</fullName>
    </submittedName>
</protein>
<proteinExistence type="predicted"/>
<dbReference type="OrthoDB" id="5412893at2759"/>
<evidence type="ECO:0000313" key="2">
    <source>
        <dbReference type="Proteomes" id="UP000813461"/>
    </source>
</evidence>
<dbReference type="EMBL" id="JAGMVJ010000007">
    <property type="protein sequence ID" value="KAH7089233.1"/>
    <property type="molecule type" value="Genomic_DNA"/>
</dbReference>
<dbReference type="AlphaFoldDB" id="A0A8K0R8D2"/>
<dbReference type="Proteomes" id="UP000813461">
    <property type="component" value="Unassembled WGS sequence"/>
</dbReference>
<evidence type="ECO:0000313" key="1">
    <source>
        <dbReference type="EMBL" id="KAH7089233.1"/>
    </source>
</evidence>
<reference evidence="1" key="1">
    <citation type="journal article" date="2021" name="Nat. Commun.">
        <title>Genetic determinants of endophytism in the Arabidopsis root mycobiome.</title>
        <authorList>
            <person name="Mesny F."/>
            <person name="Miyauchi S."/>
            <person name="Thiergart T."/>
            <person name="Pickel B."/>
            <person name="Atanasova L."/>
            <person name="Karlsson M."/>
            <person name="Huettel B."/>
            <person name="Barry K.W."/>
            <person name="Haridas S."/>
            <person name="Chen C."/>
            <person name="Bauer D."/>
            <person name="Andreopoulos W."/>
            <person name="Pangilinan J."/>
            <person name="LaButti K."/>
            <person name="Riley R."/>
            <person name="Lipzen A."/>
            <person name="Clum A."/>
            <person name="Drula E."/>
            <person name="Henrissat B."/>
            <person name="Kohler A."/>
            <person name="Grigoriev I.V."/>
            <person name="Martin F.M."/>
            <person name="Hacquard S."/>
        </authorList>
    </citation>
    <scope>NUCLEOTIDE SEQUENCE</scope>
    <source>
        <strain evidence="1">MPI-SDFR-AT-0120</strain>
    </source>
</reference>
<gene>
    <name evidence="1" type="ORF">FB567DRAFT_328542</name>
</gene>
<comment type="caution">
    <text evidence="1">The sequence shown here is derived from an EMBL/GenBank/DDBJ whole genome shotgun (WGS) entry which is preliminary data.</text>
</comment>
<sequence length="92" mass="9918">MAYSRLLSPRNVTLFSLLSLGGGYFMIKSRTLAEKQRNRAAGDYSVTVDRSGTSLSSAALAVSRLSGCKPSAIARSHAFQKEASKAYYYSAT</sequence>
<organism evidence="1 2">
    <name type="scientific">Paraphoma chrysanthemicola</name>
    <dbReference type="NCBI Taxonomy" id="798071"/>
    <lineage>
        <taxon>Eukaryota</taxon>
        <taxon>Fungi</taxon>
        <taxon>Dikarya</taxon>
        <taxon>Ascomycota</taxon>
        <taxon>Pezizomycotina</taxon>
        <taxon>Dothideomycetes</taxon>
        <taxon>Pleosporomycetidae</taxon>
        <taxon>Pleosporales</taxon>
        <taxon>Pleosporineae</taxon>
        <taxon>Phaeosphaeriaceae</taxon>
        <taxon>Paraphoma</taxon>
    </lineage>
</organism>